<protein>
    <submittedName>
        <fullName evidence="2">Uncharacterized protein</fullName>
    </submittedName>
</protein>
<evidence type="ECO:0000313" key="2">
    <source>
        <dbReference type="EMBL" id="KAE8954315.1"/>
    </source>
</evidence>
<reference evidence="2 3" key="1">
    <citation type="submission" date="2018-09" db="EMBL/GenBank/DDBJ databases">
        <title>Genomic investigation of the strawberry pathogen Phytophthora fragariae indicates pathogenicity is determined by transcriptional variation in three key races.</title>
        <authorList>
            <person name="Adams T.M."/>
            <person name="Armitage A.D."/>
            <person name="Sobczyk M.K."/>
            <person name="Bates H.J."/>
            <person name="Dunwell J.M."/>
            <person name="Nellist C.F."/>
            <person name="Harrison R.J."/>
        </authorList>
    </citation>
    <scope>NUCLEOTIDE SEQUENCE [LARGE SCALE GENOMIC DNA]</scope>
    <source>
        <strain evidence="2 3">SCRP324</strain>
    </source>
</reference>
<comment type="caution">
    <text evidence="2">The sequence shown here is derived from an EMBL/GenBank/DDBJ whole genome shotgun (WGS) entry which is preliminary data.</text>
</comment>
<name>A0A6A3G754_9STRA</name>
<gene>
    <name evidence="2" type="ORF">PR002_g32119</name>
</gene>
<dbReference type="Proteomes" id="UP000435112">
    <property type="component" value="Unassembled WGS sequence"/>
</dbReference>
<feature type="region of interest" description="Disordered" evidence="1">
    <location>
        <begin position="38"/>
        <end position="59"/>
    </location>
</feature>
<proteinExistence type="predicted"/>
<accession>A0A6A3G754</accession>
<dbReference type="EMBL" id="QXFU01009880">
    <property type="protein sequence ID" value="KAE8954315.1"/>
    <property type="molecule type" value="Genomic_DNA"/>
</dbReference>
<dbReference type="AlphaFoldDB" id="A0A6A3G754"/>
<feature type="compositionally biased region" description="Basic residues" evidence="1">
    <location>
        <begin position="39"/>
        <end position="53"/>
    </location>
</feature>
<sequence length="86" mass="9290">VLLLPSGTTKITGLAFPADRVHSDKTVDDETAKILASSLKKKNKKKKKKRPLKSSHSVASTRCYSLAYVESKRLGDASFLSAIEAG</sequence>
<feature type="non-terminal residue" evidence="2">
    <location>
        <position position="1"/>
    </location>
</feature>
<evidence type="ECO:0000313" key="3">
    <source>
        <dbReference type="Proteomes" id="UP000435112"/>
    </source>
</evidence>
<organism evidence="2 3">
    <name type="scientific">Phytophthora rubi</name>
    <dbReference type="NCBI Taxonomy" id="129364"/>
    <lineage>
        <taxon>Eukaryota</taxon>
        <taxon>Sar</taxon>
        <taxon>Stramenopiles</taxon>
        <taxon>Oomycota</taxon>
        <taxon>Peronosporomycetes</taxon>
        <taxon>Peronosporales</taxon>
        <taxon>Peronosporaceae</taxon>
        <taxon>Phytophthora</taxon>
    </lineage>
</organism>
<dbReference type="OrthoDB" id="5876363at2759"/>
<evidence type="ECO:0000256" key="1">
    <source>
        <dbReference type="SAM" id="MobiDB-lite"/>
    </source>
</evidence>